<dbReference type="SUPFAM" id="SSF53613">
    <property type="entry name" value="Ribokinase-like"/>
    <property type="match status" value="1"/>
</dbReference>
<gene>
    <name evidence="5" type="ORF">ABW02_11565</name>
</gene>
<dbReference type="AlphaFoldDB" id="A0A0J1IK51"/>
<dbReference type="RefSeq" id="WP_047942257.1">
    <property type="nucleotide sequence ID" value="NZ_CP053315.1"/>
</dbReference>
<dbReference type="EMBL" id="LDPH01000009">
    <property type="protein sequence ID" value="KLV26317.1"/>
    <property type="molecule type" value="Genomic_DNA"/>
</dbReference>
<evidence type="ECO:0000313" key="6">
    <source>
        <dbReference type="Proteomes" id="UP000036045"/>
    </source>
</evidence>
<organism evidence="5 6">
    <name type="scientific">Niallia circulans</name>
    <name type="common">Bacillus circulans</name>
    <dbReference type="NCBI Taxonomy" id="1397"/>
    <lineage>
        <taxon>Bacteria</taxon>
        <taxon>Bacillati</taxon>
        <taxon>Bacillota</taxon>
        <taxon>Bacilli</taxon>
        <taxon>Bacillales</taxon>
        <taxon>Bacillaceae</taxon>
        <taxon>Niallia</taxon>
    </lineage>
</organism>
<dbReference type="OrthoDB" id="9813569at2"/>
<feature type="domain" description="Carbohydrate kinase PfkB" evidence="4">
    <location>
        <begin position="2"/>
        <end position="314"/>
    </location>
</feature>
<proteinExistence type="inferred from homology"/>
<evidence type="ECO:0000256" key="3">
    <source>
        <dbReference type="ARBA" id="ARBA00022777"/>
    </source>
</evidence>
<comment type="caution">
    <text evidence="5">The sequence shown here is derived from an EMBL/GenBank/DDBJ whole genome shotgun (WGS) entry which is preliminary data.</text>
</comment>
<dbReference type="PANTHER" id="PTHR43320">
    <property type="entry name" value="SUGAR KINASE"/>
    <property type="match status" value="1"/>
</dbReference>
<dbReference type="PANTHER" id="PTHR43320:SF2">
    <property type="entry name" value="2-DEHYDRO-3-DEOXYGLUCONOKINASE_2-DEHYDRO-3-DEOXYGALACTONOKINASE"/>
    <property type="match status" value="1"/>
</dbReference>
<keyword evidence="6" id="KW-1185">Reference proteome</keyword>
<dbReference type="PATRIC" id="fig|1397.4.peg.5641"/>
<comment type="similarity">
    <text evidence="1">Belongs to the carbohydrate kinase PfkB family.</text>
</comment>
<evidence type="ECO:0000256" key="2">
    <source>
        <dbReference type="ARBA" id="ARBA00022679"/>
    </source>
</evidence>
<evidence type="ECO:0000256" key="1">
    <source>
        <dbReference type="ARBA" id="ARBA00010688"/>
    </source>
</evidence>
<reference evidence="5 6" key="1">
    <citation type="submission" date="2015-05" db="EMBL/GenBank/DDBJ databases">
        <title>Whole genome sequence and identification of bacterial endophytes from Costus igneus.</title>
        <authorList>
            <person name="Lee Y.P."/>
            <person name="Gan H.M."/>
            <person name="Eng W."/>
            <person name="Wheatley M.S."/>
            <person name="Caraballo A."/>
            <person name="Polter S."/>
            <person name="Savka M.A."/>
            <person name="Hudson A.O."/>
        </authorList>
    </citation>
    <scope>NUCLEOTIDE SEQUENCE [LARGE SCALE GENOMIC DNA]</scope>
    <source>
        <strain evidence="5 6">RIT379</strain>
    </source>
</reference>
<keyword evidence="3 5" id="KW-0418">Kinase</keyword>
<dbReference type="InterPro" id="IPR052700">
    <property type="entry name" value="Carb_kinase_PfkB-like"/>
</dbReference>
<dbReference type="GeneID" id="56351009"/>
<keyword evidence="2" id="KW-0808">Transferase</keyword>
<evidence type="ECO:0000259" key="4">
    <source>
        <dbReference type="Pfam" id="PF00294"/>
    </source>
</evidence>
<dbReference type="Gene3D" id="3.40.1190.20">
    <property type="match status" value="1"/>
</dbReference>
<dbReference type="Pfam" id="PF00294">
    <property type="entry name" value="PfkB"/>
    <property type="match status" value="1"/>
</dbReference>
<name>A0A0J1IK51_NIACI</name>
<accession>A0A0J1IK51</accession>
<protein>
    <submittedName>
        <fullName evidence="5">2-dehydro-3-deoxygluconokinase</fullName>
    </submittedName>
</protein>
<dbReference type="GO" id="GO:0016301">
    <property type="term" value="F:kinase activity"/>
    <property type="evidence" value="ECO:0007669"/>
    <property type="project" value="UniProtKB-KW"/>
</dbReference>
<dbReference type="InterPro" id="IPR029056">
    <property type="entry name" value="Ribokinase-like"/>
</dbReference>
<dbReference type="CDD" id="cd01166">
    <property type="entry name" value="KdgK"/>
    <property type="match status" value="1"/>
</dbReference>
<evidence type="ECO:0000313" key="5">
    <source>
        <dbReference type="EMBL" id="KLV26317.1"/>
    </source>
</evidence>
<dbReference type="InterPro" id="IPR011611">
    <property type="entry name" value="PfkB_dom"/>
</dbReference>
<sequence>MGKVVTLGEIMLRLSTDSGVRIAHADNFRAHYGGGEANVAISLANFGHDVYFASKIPDNGLGEGVVKHLSCYGVHTDFLLKGGSRLGTYYVEAGIGERAANVIYDRAGSSFAEMTESEWKKEELFNNVDIFHISGITPALSSSWKKTTISLIEAAKESGCKISFDINYRGKLWSQKEAGETISEILPLVDYCSAGKLDALYLLGIPEATEQENELVYYYQEIQKKFPAISVLYSTKRTVVSASSNELIGTLWMDDYYYESQKHVINPIVDRVGAGDAFSGGVLHGILAQKSPQEMIDFATAASALKHTVQGDCNQFNEPEVNSFLLAGSGKINR</sequence>
<dbReference type="Proteomes" id="UP000036045">
    <property type="component" value="Unassembled WGS sequence"/>
</dbReference>